<comment type="caution">
    <text evidence="1">The sequence shown here is derived from an EMBL/GenBank/DDBJ whole genome shotgun (WGS) entry which is preliminary data.</text>
</comment>
<name>A0AAE0YJP8_9GAST</name>
<sequence>MFHSCLTDVIDGGSFSSQDTMVMKFLAMPSTLHLPTDKAFKKKSLQSRANGSAWVLMKKEVSQQLRCLRA</sequence>
<evidence type="ECO:0000313" key="1">
    <source>
        <dbReference type="EMBL" id="KAK3747156.1"/>
    </source>
</evidence>
<protein>
    <submittedName>
        <fullName evidence="1">Uncharacterized protein</fullName>
    </submittedName>
</protein>
<reference evidence="1" key="1">
    <citation type="journal article" date="2023" name="G3 (Bethesda)">
        <title>A reference genome for the long-term kleptoplast-retaining sea slug Elysia crispata morphotype clarki.</title>
        <authorList>
            <person name="Eastman K.E."/>
            <person name="Pendleton A.L."/>
            <person name="Shaikh M.A."/>
            <person name="Suttiyut T."/>
            <person name="Ogas R."/>
            <person name="Tomko P."/>
            <person name="Gavelis G."/>
            <person name="Widhalm J.R."/>
            <person name="Wisecaver J.H."/>
        </authorList>
    </citation>
    <scope>NUCLEOTIDE SEQUENCE</scope>
    <source>
        <strain evidence="1">ECLA1</strain>
    </source>
</reference>
<dbReference type="Proteomes" id="UP001283361">
    <property type="component" value="Unassembled WGS sequence"/>
</dbReference>
<accession>A0AAE0YJP8</accession>
<dbReference type="AlphaFoldDB" id="A0AAE0YJP8"/>
<proteinExistence type="predicted"/>
<dbReference type="EMBL" id="JAWDGP010006106">
    <property type="protein sequence ID" value="KAK3747156.1"/>
    <property type="molecule type" value="Genomic_DNA"/>
</dbReference>
<keyword evidence="2" id="KW-1185">Reference proteome</keyword>
<gene>
    <name evidence="1" type="ORF">RRG08_035702</name>
</gene>
<organism evidence="1 2">
    <name type="scientific">Elysia crispata</name>
    <name type="common">lettuce slug</name>
    <dbReference type="NCBI Taxonomy" id="231223"/>
    <lineage>
        <taxon>Eukaryota</taxon>
        <taxon>Metazoa</taxon>
        <taxon>Spiralia</taxon>
        <taxon>Lophotrochozoa</taxon>
        <taxon>Mollusca</taxon>
        <taxon>Gastropoda</taxon>
        <taxon>Heterobranchia</taxon>
        <taxon>Euthyneura</taxon>
        <taxon>Panpulmonata</taxon>
        <taxon>Sacoglossa</taxon>
        <taxon>Placobranchoidea</taxon>
        <taxon>Plakobranchidae</taxon>
        <taxon>Elysia</taxon>
    </lineage>
</organism>
<evidence type="ECO:0000313" key="2">
    <source>
        <dbReference type="Proteomes" id="UP001283361"/>
    </source>
</evidence>